<dbReference type="AlphaFoldDB" id="A0A8F9TUJ0"/>
<sequence>MEILLSIAVMAMLAAVLLVGANRMLSDQPKTPDEVFWKTVREARKTALRSETPVELSFDPDARSFVMTTTAGAKKEFALPTDRKIDVNFLQAATGGGSILLGGDLVETQKIPVVKFYPDGTCDPFRIQFRGQTGEPWSLAIDPWTCAPVLVAPKP</sequence>
<organism evidence="1 2">
    <name type="scientific">Horticoccus luteus</name>
    <dbReference type="NCBI Taxonomy" id="2862869"/>
    <lineage>
        <taxon>Bacteria</taxon>
        <taxon>Pseudomonadati</taxon>
        <taxon>Verrucomicrobiota</taxon>
        <taxon>Opitutia</taxon>
        <taxon>Opitutales</taxon>
        <taxon>Opitutaceae</taxon>
        <taxon>Horticoccus</taxon>
    </lineage>
</organism>
<keyword evidence="2" id="KW-1185">Reference proteome</keyword>
<reference evidence="1" key="1">
    <citation type="submission" date="2021-08" db="EMBL/GenBank/DDBJ databases">
        <title>Genome of a novel bacterium of the phylum Verrucomicrobia, Oleiharenicola sp. KSB-15.</title>
        <authorList>
            <person name="Chung J.-H."/>
            <person name="Ahn J.-H."/>
            <person name="Yoon Y."/>
            <person name="Kim D.-Y."/>
            <person name="An S.-H."/>
            <person name="Park I."/>
            <person name="Yeon J."/>
        </authorList>
    </citation>
    <scope>NUCLEOTIDE SEQUENCE</scope>
    <source>
        <strain evidence="1">KSB-15</strain>
    </source>
</reference>
<accession>A0A8F9TUJ0</accession>
<proteinExistence type="predicted"/>
<dbReference type="Proteomes" id="UP000825051">
    <property type="component" value="Chromosome"/>
</dbReference>
<dbReference type="KEGG" id="ole:K0B96_13680"/>
<dbReference type="EMBL" id="CP080507">
    <property type="protein sequence ID" value="QYM78342.1"/>
    <property type="molecule type" value="Genomic_DNA"/>
</dbReference>
<name>A0A8F9TUJ0_9BACT</name>
<protein>
    <submittedName>
        <fullName evidence="1">Uncharacterized protein</fullName>
    </submittedName>
</protein>
<evidence type="ECO:0000313" key="2">
    <source>
        <dbReference type="Proteomes" id="UP000825051"/>
    </source>
</evidence>
<gene>
    <name evidence="1" type="ORF">K0B96_13680</name>
</gene>
<evidence type="ECO:0000313" key="1">
    <source>
        <dbReference type="EMBL" id="QYM78342.1"/>
    </source>
</evidence>